<evidence type="ECO:0000313" key="15">
    <source>
        <dbReference type="Proteomes" id="UP000619545"/>
    </source>
</evidence>
<comment type="caution">
    <text evidence="14">The sequence shown here is derived from an EMBL/GenBank/DDBJ whole genome shotgun (WGS) entry which is preliminary data.</text>
</comment>
<feature type="binding site" evidence="11">
    <location>
        <position position="82"/>
    </location>
    <ligand>
        <name>Mg(2+)</name>
        <dbReference type="ChEBI" id="CHEBI:18420"/>
    </ligand>
</feature>
<dbReference type="PROSITE" id="PS51273">
    <property type="entry name" value="GATASE_TYPE_1"/>
    <property type="match status" value="1"/>
</dbReference>
<dbReference type="InterPro" id="IPR017926">
    <property type="entry name" value="GATASE"/>
</dbReference>
<feature type="binding site" evidence="11">
    <location>
        <position position="367"/>
    </location>
    <ligand>
        <name>L-glutamine</name>
        <dbReference type="ChEBI" id="CHEBI:58359"/>
    </ligand>
</feature>
<dbReference type="GO" id="GO:0046872">
    <property type="term" value="F:metal ion binding"/>
    <property type="evidence" value="ECO:0007669"/>
    <property type="project" value="UniProtKB-KW"/>
</dbReference>
<comment type="catalytic activity">
    <reaction evidence="11">
        <text>UTP + NH4(+) + ATP = CTP + ADP + phosphate + 2 H(+)</text>
        <dbReference type="Rhea" id="RHEA:16597"/>
        <dbReference type="ChEBI" id="CHEBI:15378"/>
        <dbReference type="ChEBI" id="CHEBI:28938"/>
        <dbReference type="ChEBI" id="CHEBI:30616"/>
        <dbReference type="ChEBI" id="CHEBI:37563"/>
        <dbReference type="ChEBI" id="CHEBI:43474"/>
        <dbReference type="ChEBI" id="CHEBI:46398"/>
        <dbReference type="ChEBI" id="CHEBI:456216"/>
    </reaction>
</comment>
<feature type="binding site" evidence="11">
    <location>
        <position position="253"/>
    </location>
    <ligand>
        <name>ATP</name>
        <dbReference type="ChEBI" id="CHEBI:30616"/>
    </ligand>
</feature>
<dbReference type="Gene3D" id="3.40.50.300">
    <property type="entry name" value="P-loop containing nucleotide triphosphate hydrolases"/>
    <property type="match status" value="1"/>
</dbReference>
<feature type="binding site" evidence="11">
    <location>
        <position position="235"/>
    </location>
    <ligand>
        <name>UTP</name>
        <dbReference type="ChEBI" id="CHEBI:46398"/>
    </ligand>
</feature>
<feature type="active site" evidence="11">
    <location>
        <position position="520"/>
    </location>
</feature>
<comment type="pathway">
    <text evidence="1 11">Pyrimidine metabolism; CTP biosynthesis via de novo pathway; CTP from UDP: step 2/2.</text>
</comment>
<keyword evidence="3 11" id="KW-0436">Ligase</keyword>
<feature type="binding site" evidence="11">
    <location>
        <begin position="159"/>
        <end position="161"/>
    </location>
    <ligand>
        <name>CTP</name>
        <dbReference type="ChEBI" id="CHEBI:37563"/>
        <note>allosteric inhibitor</note>
    </ligand>
</feature>
<dbReference type="PANTHER" id="PTHR11550">
    <property type="entry name" value="CTP SYNTHASE"/>
    <property type="match status" value="1"/>
</dbReference>
<dbReference type="Pfam" id="PF00117">
    <property type="entry name" value="GATase"/>
    <property type="match status" value="1"/>
</dbReference>
<dbReference type="GO" id="GO:0005524">
    <property type="term" value="F:ATP binding"/>
    <property type="evidence" value="ECO:0007669"/>
    <property type="project" value="UniProtKB-KW"/>
</dbReference>
<keyword evidence="4 11" id="KW-0479">Metal-binding</keyword>
<feature type="binding site" evidence="11">
    <location>
        <begin position="395"/>
        <end position="398"/>
    </location>
    <ligand>
        <name>L-glutamine</name>
        <dbReference type="ChEBI" id="CHEBI:58359"/>
    </ligand>
</feature>
<feature type="active site" evidence="11">
    <location>
        <position position="522"/>
    </location>
</feature>
<dbReference type="FunFam" id="3.40.50.300:FF:000009">
    <property type="entry name" value="CTP synthase"/>
    <property type="match status" value="1"/>
</dbReference>
<evidence type="ECO:0000256" key="5">
    <source>
        <dbReference type="ARBA" id="ARBA00022741"/>
    </source>
</evidence>
<dbReference type="InterPro" id="IPR029062">
    <property type="entry name" value="Class_I_gatase-like"/>
</dbReference>
<feature type="active site" description="Nucleophile; for glutamine hydrolysis" evidence="11">
    <location>
        <position position="394"/>
    </location>
</feature>
<feature type="binding site" evidence="11">
    <location>
        <begin position="199"/>
        <end position="204"/>
    </location>
    <ligand>
        <name>CTP</name>
        <dbReference type="ChEBI" id="CHEBI:37563"/>
        <note>allosteric inhibitor</note>
    </ligand>
</feature>
<comment type="miscellaneous">
    <text evidence="11">CTPSs have evolved a hybrid strategy for distinguishing between UTP and CTP. The overlapping regions of the product feedback inhibitory and substrate sites recognize a common feature in both compounds, the triphosphate moiety. To differentiate isosteric substrate and product pyrimidine rings, an additional pocket far from the expected kinase/ligase catalytic site, specifically recognizes the cytosine and ribose portions of the product inhibitor.</text>
</comment>
<keyword evidence="6 11" id="KW-0067">ATP-binding</keyword>
<protein>
    <recommendedName>
        <fullName evidence="11">CTP synthase</fullName>
        <ecNumber evidence="11">6.3.4.2</ecNumber>
    </recommendedName>
    <alternativeName>
        <fullName evidence="11">Cytidine 5'-triphosphate synthase</fullName>
    </alternativeName>
    <alternativeName>
        <fullName evidence="11">Cytidine triphosphate synthetase</fullName>
        <shortName evidence="11">CTP synthetase</shortName>
        <shortName evidence="11">CTPS</shortName>
    </alternativeName>
    <alternativeName>
        <fullName evidence="11">UTP--ammonia ligase</fullName>
    </alternativeName>
</protein>
<feature type="binding site" evidence="11">
    <location>
        <position position="476"/>
    </location>
    <ligand>
        <name>L-glutamine</name>
        <dbReference type="ChEBI" id="CHEBI:58359"/>
    </ligand>
</feature>
<dbReference type="GO" id="GO:0097268">
    <property type="term" value="C:cytoophidium"/>
    <property type="evidence" value="ECO:0007669"/>
    <property type="project" value="UniProtKB-ARBA"/>
</dbReference>
<feature type="binding site" evidence="11">
    <location>
        <position position="24"/>
    </location>
    <ligand>
        <name>UTP</name>
        <dbReference type="ChEBI" id="CHEBI:46398"/>
    </ligand>
</feature>
<dbReference type="SUPFAM" id="SSF52317">
    <property type="entry name" value="Class I glutamine amidotransferase-like"/>
    <property type="match status" value="1"/>
</dbReference>
<feature type="binding site" evidence="11">
    <location>
        <position position="235"/>
    </location>
    <ligand>
        <name>CTP</name>
        <dbReference type="ChEBI" id="CHEBI:37563"/>
        <note>allosteric inhibitor</note>
    </ligand>
</feature>
<evidence type="ECO:0000256" key="10">
    <source>
        <dbReference type="ARBA" id="ARBA00047781"/>
    </source>
</evidence>
<dbReference type="SUPFAM" id="SSF52540">
    <property type="entry name" value="P-loop containing nucleoside triphosphate hydrolases"/>
    <property type="match status" value="1"/>
</dbReference>
<reference evidence="14" key="1">
    <citation type="journal article" date="2020" name="bioRxiv">
        <title>A rank-normalized archaeal taxonomy based on genome phylogeny resolves widespread incomplete and uneven classifications.</title>
        <authorList>
            <person name="Rinke C."/>
            <person name="Chuvochina M."/>
            <person name="Mussig A.J."/>
            <person name="Chaumeil P.-A."/>
            <person name="Waite D.W."/>
            <person name="Whitman W.B."/>
            <person name="Parks D.H."/>
            <person name="Hugenholtz P."/>
        </authorList>
    </citation>
    <scope>NUCLEOTIDE SEQUENCE</scope>
    <source>
        <strain evidence="14">UBA8853</strain>
    </source>
</reference>
<dbReference type="Gene3D" id="3.40.50.880">
    <property type="match status" value="1"/>
</dbReference>
<dbReference type="EMBL" id="DUJS01000004">
    <property type="protein sequence ID" value="HII70653.1"/>
    <property type="molecule type" value="Genomic_DNA"/>
</dbReference>
<accession>A0A832WB02</accession>
<dbReference type="PANTHER" id="PTHR11550:SF0">
    <property type="entry name" value="CTP SYNTHASE-RELATED"/>
    <property type="match status" value="1"/>
</dbReference>
<evidence type="ECO:0000259" key="12">
    <source>
        <dbReference type="Pfam" id="PF00117"/>
    </source>
</evidence>
<proteinExistence type="inferred from homology"/>
<feature type="binding site" evidence="11">
    <location>
        <begin position="199"/>
        <end position="204"/>
    </location>
    <ligand>
        <name>UTP</name>
        <dbReference type="ChEBI" id="CHEBI:46398"/>
    </ligand>
</feature>
<dbReference type="Pfam" id="PF06418">
    <property type="entry name" value="CTP_synth_N"/>
    <property type="match status" value="1"/>
</dbReference>
<comment type="function">
    <text evidence="11">Catalyzes the ATP-dependent amination of UTP to CTP with either L-glutamine or ammonia as the source of nitrogen. Regulates intracellular CTP levels through interactions with the four ribonucleotide triphosphates.</text>
</comment>
<evidence type="ECO:0000256" key="2">
    <source>
        <dbReference type="ARBA" id="ARBA00007533"/>
    </source>
</evidence>
<evidence type="ECO:0000259" key="13">
    <source>
        <dbReference type="Pfam" id="PF06418"/>
    </source>
</evidence>
<dbReference type="Proteomes" id="UP000619545">
    <property type="component" value="Unassembled WGS sequence"/>
</dbReference>
<comment type="similarity">
    <text evidence="2 11">Belongs to the CTP synthase family.</text>
</comment>
<dbReference type="InterPro" id="IPR027417">
    <property type="entry name" value="P-loop_NTPase"/>
</dbReference>
<evidence type="ECO:0000256" key="6">
    <source>
        <dbReference type="ARBA" id="ARBA00022840"/>
    </source>
</evidence>
<feature type="binding site" evidence="11">
    <location>
        <position position="418"/>
    </location>
    <ligand>
        <name>L-glutamine</name>
        <dbReference type="ChEBI" id="CHEBI:58359"/>
    </ligand>
</feature>
<keyword evidence="8 11" id="KW-0315">Glutamine amidotransferase</keyword>
<keyword evidence="9 11" id="KW-0665">Pyrimidine biosynthesis</keyword>
<evidence type="ECO:0000256" key="8">
    <source>
        <dbReference type="ARBA" id="ARBA00022962"/>
    </source>
</evidence>
<dbReference type="InterPro" id="IPR033828">
    <property type="entry name" value="GATase1_CTP_Synthase"/>
</dbReference>
<dbReference type="GO" id="GO:0042802">
    <property type="term" value="F:identical protein binding"/>
    <property type="evidence" value="ECO:0007669"/>
    <property type="project" value="TreeGrafter"/>
</dbReference>
<evidence type="ECO:0000256" key="3">
    <source>
        <dbReference type="ARBA" id="ARBA00022598"/>
    </source>
</evidence>
<comment type="catalytic activity">
    <reaction evidence="11">
        <text>L-glutamine + H2O = L-glutamate + NH4(+)</text>
        <dbReference type="Rhea" id="RHEA:15889"/>
        <dbReference type="ChEBI" id="CHEBI:15377"/>
        <dbReference type="ChEBI" id="CHEBI:28938"/>
        <dbReference type="ChEBI" id="CHEBI:29985"/>
        <dbReference type="ChEBI" id="CHEBI:58359"/>
    </reaction>
</comment>
<keyword evidence="7 11" id="KW-0460">Magnesium</keyword>
<evidence type="ECO:0000256" key="7">
    <source>
        <dbReference type="ARBA" id="ARBA00022842"/>
    </source>
</evidence>
<dbReference type="GO" id="GO:0003883">
    <property type="term" value="F:CTP synthase activity"/>
    <property type="evidence" value="ECO:0007669"/>
    <property type="project" value="UniProtKB-UniRule"/>
</dbReference>
<dbReference type="CDD" id="cd01746">
    <property type="entry name" value="GATase1_CTP_Synthase"/>
    <property type="match status" value="1"/>
</dbReference>
<feature type="binding site" evidence="11">
    <location>
        <begin position="25"/>
        <end position="30"/>
    </location>
    <ligand>
        <name>ATP</name>
        <dbReference type="ChEBI" id="CHEBI:30616"/>
    </ligand>
</feature>
<organism evidence="14 15">
    <name type="scientific">Methanopyrus kandleri</name>
    <dbReference type="NCBI Taxonomy" id="2320"/>
    <lineage>
        <taxon>Archaea</taxon>
        <taxon>Methanobacteriati</taxon>
        <taxon>Methanobacteriota</taxon>
        <taxon>Methanomada group</taxon>
        <taxon>Methanopyri</taxon>
        <taxon>Methanopyrales</taxon>
        <taxon>Methanopyraceae</taxon>
        <taxon>Methanopyrus</taxon>
    </lineage>
</organism>
<dbReference type="GO" id="GO:0019856">
    <property type="term" value="P:pyrimidine nucleobase biosynthetic process"/>
    <property type="evidence" value="ECO:0007669"/>
    <property type="project" value="TreeGrafter"/>
</dbReference>
<gene>
    <name evidence="11 14" type="primary">pyrG</name>
    <name evidence="14" type="ORF">HA336_05410</name>
</gene>
<feature type="binding site" evidence="11">
    <location>
        <position position="24"/>
    </location>
    <ligand>
        <name>CTP</name>
        <dbReference type="ChEBI" id="CHEBI:37563"/>
        <note>allosteric inhibitor</note>
    </ligand>
</feature>
<evidence type="ECO:0000313" key="14">
    <source>
        <dbReference type="EMBL" id="HII70653.1"/>
    </source>
</evidence>
<name>A0A832WB02_9EURY</name>
<dbReference type="InterPro" id="IPR017456">
    <property type="entry name" value="CTP_synthase_N"/>
</dbReference>
<keyword evidence="5 11" id="KW-0547">Nucleotide-binding</keyword>
<dbReference type="GO" id="GO:0044210">
    <property type="term" value="P:'de novo' CTP biosynthetic process"/>
    <property type="evidence" value="ECO:0007669"/>
    <property type="project" value="UniProtKB-UniRule"/>
</dbReference>
<dbReference type="AlphaFoldDB" id="A0A832WB02"/>
<comment type="catalytic activity">
    <reaction evidence="10 11">
        <text>UTP + L-glutamine + ATP + H2O = CTP + L-glutamate + ADP + phosphate + 2 H(+)</text>
        <dbReference type="Rhea" id="RHEA:26426"/>
        <dbReference type="ChEBI" id="CHEBI:15377"/>
        <dbReference type="ChEBI" id="CHEBI:15378"/>
        <dbReference type="ChEBI" id="CHEBI:29985"/>
        <dbReference type="ChEBI" id="CHEBI:30616"/>
        <dbReference type="ChEBI" id="CHEBI:37563"/>
        <dbReference type="ChEBI" id="CHEBI:43474"/>
        <dbReference type="ChEBI" id="CHEBI:46398"/>
        <dbReference type="ChEBI" id="CHEBI:58359"/>
        <dbReference type="ChEBI" id="CHEBI:456216"/>
        <dbReference type="EC" id="6.3.4.2"/>
    </reaction>
</comment>
<dbReference type="NCBIfam" id="NF003792">
    <property type="entry name" value="PRK05380.1"/>
    <property type="match status" value="1"/>
</dbReference>
<comment type="subunit">
    <text evidence="11">Homotetramer.</text>
</comment>
<evidence type="ECO:0000256" key="4">
    <source>
        <dbReference type="ARBA" id="ARBA00022723"/>
    </source>
</evidence>
<dbReference type="FunFam" id="3.40.50.880:FF:000002">
    <property type="entry name" value="CTP synthase"/>
    <property type="match status" value="1"/>
</dbReference>
<sequence length="547" mass="60758">MLSRVSEREGALVKFVVITGGVVSGIGKGITTASIGRILRARELEVTAVKIDPYINVDAGTMNPFQHGEVFVTEDGVETDLDLGHYERFMDVTLSGAHNITTGKIYQRVIEKERRGDYLGETVQVIPHITDEIKSWIREVGKASGADVVLVEIGGTVGDIEGMPFYEAVRQLQLEEGRENVMFVHLTYVPYLEHVHELKTKPTQHSVKELRSLGIQPDAIVCRCERPLDDGVKRKIALHTNVPREAVIDAHDVDLVYKVPLLLERQGFGDYICERLGLDADEPDYSDWLDFVTRIEEADDEIRIAVVGKYVDLPDAYISIREALVHAGAHVGVGVDVAWVDSEALEAGDSEAWEEVKDADGVLVPGGFGKRGVEGKIEAVRYARENDVPFLGICLGFQLVVVEYARSVLGLEDAHSTEFNPDTDHPVVDLLPEQRGVKRKGGTMRLGAEPVVLEEGSLLRRLYDDREIVLERHRHRYEVNPSYVRELEDHGLRFSGHSPDGRMEALELPDHPYFVGTQFHPEFKSRPGDPSPPFVGLIKAAAGQGPD</sequence>
<evidence type="ECO:0000256" key="1">
    <source>
        <dbReference type="ARBA" id="ARBA00005171"/>
    </source>
</evidence>
<feature type="binding site" evidence="11">
    <location>
        <position position="82"/>
    </location>
    <ligand>
        <name>ATP</name>
        <dbReference type="ChEBI" id="CHEBI:30616"/>
    </ligand>
</feature>
<dbReference type="CDD" id="cd03113">
    <property type="entry name" value="CTPS_N"/>
    <property type="match status" value="1"/>
</dbReference>
<dbReference type="InterPro" id="IPR004468">
    <property type="entry name" value="CTP_synthase"/>
</dbReference>
<feature type="domain" description="CTP synthase N-terminal" evidence="13">
    <location>
        <begin position="14"/>
        <end position="278"/>
    </location>
</feature>
<dbReference type="EC" id="6.3.4.2" evidence="11"/>
<feature type="domain" description="Glutamine amidotransferase" evidence="12">
    <location>
        <begin position="313"/>
        <end position="539"/>
    </location>
</feature>
<feature type="binding site" evidence="11">
    <location>
        <position position="152"/>
    </location>
    <ligand>
        <name>Mg(2+)</name>
        <dbReference type="ChEBI" id="CHEBI:18420"/>
    </ligand>
</feature>
<dbReference type="UniPathway" id="UPA00159">
    <property type="reaction ID" value="UER00277"/>
</dbReference>
<comment type="caution">
    <text evidence="11">Lacks conserved residue(s) required for the propagation of feature annotation.</text>
</comment>
<evidence type="ECO:0000256" key="9">
    <source>
        <dbReference type="ARBA" id="ARBA00022975"/>
    </source>
</evidence>
<comment type="activity regulation">
    <text evidence="11">Allosterically activated by GTP, when glutamine is the substrate; GTP has no effect on the reaction when ammonia is the substrate. The allosteric effector GTP functions by stabilizing the protein conformation that binds the tetrahedral intermediate(s) formed during glutamine hydrolysis. Inhibited by the product CTP, via allosteric rather than competitive inhibition.</text>
</comment>
<evidence type="ECO:0000256" key="11">
    <source>
        <dbReference type="HAMAP-Rule" id="MF_01227"/>
    </source>
</evidence>
<dbReference type="HAMAP" id="MF_01227">
    <property type="entry name" value="PyrG"/>
    <property type="match status" value="1"/>
</dbReference>
<feature type="region of interest" description="Amidoligase domain" evidence="11">
    <location>
        <begin position="1"/>
        <end position="278"/>
    </location>
</feature>
<dbReference type="NCBIfam" id="TIGR00337">
    <property type="entry name" value="PyrG"/>
    <property type="match status" value="1"/>
</dbReference>